<dbReference type="InterPro" id="IPR000571">
    <property type="entry name" value="Znf_CCCH"/>
</dbReference>
<dbReference type="InterPro" id="IPR046439">
    <property type="entry name" value="ZF_RZ_dom"/>
</dbReference>
<keyword evidence="13" id="KW-1185">Reference proteome</keyword>
<dbReference type="SMART" id="SM00438">
    <property type="entry name" value="ZnF_NFX"/>
    <property type="match status" value="10"/>
</dbReference>
<dbReference type="InterPro" id="IPR041677">
    <property type="entry name" value="DNA2/NAM7_AAA_11"/>
</dbReference>
<dbReference type="InterPro" id="IPR036855">
    <property type="entry name" value="Znf_CCCH_sf"/>
</dbReference>
<feature type="region of interest" description="Disordered" evidence="9">
    <location>
        <begin position="1720"/>
        <end position="1765"/>
    </location>
</feature>
<evidence type="ECO:0008006" key="14">
    <source>
        <dbReference type="Google" id="ProtNLM"/>
    </source>
</evidence>
<dbReference type="Pfam" id="PF13086">
    <property type="entry name" value="AAA_11"/>
    <property type="match status" value="3"/>
</dbReference>
<evidence type="ECO:0000259" key="10">
    <source>
        <dbReference type="PROSITE" id="PS50103"/>
    </source>
</evidence>
<dbReference type="PROSITE" id="PS50103">
    <property type="entry name" value="ZF_C3H1"/>
    <property type="match status" value="1"/>
</dbReference>
<evidence type="ECO:0000256" key="9">
    <source>
        <dbReference type="SAM" id="MobiDB-lite"/>
    </source>
</evidence>
<dbReference type="Pfam" id="PF13087">
    <property type="entry name" value="AAA_12"/>
    <property type="match status" value="2"/>
</dbReference>
<keyword evidence="6 8" id="KW-0862">Zinc</keyword>
<evidence type="ECO:0000256" key="1">
    <source>
        <dbReference type="ARBA" id="ARBA00004496"/>
    </source>
</evidence>
<evidence type="ECO:0000256" key="7">
    <source>
        <dbReference type="ARBA" id="ARBA00022859"/>
    </source>
</evidence>
<comment type="subcellular location">
    <subcellularLocation>
        <location evidence="1">Cytoplasm</location>
    </subcellularLocation>
</comment>
<feature type="domain" description="C3H1-type" evidence="10">
    <location>
        <begin position="1"/>
        <end position="25"/>
    </location>
</feature>
<keyword evidence="7" id="KW-0391">Immunity</keyword>
<dbReference type="InterPro" id="IPR041679">
    <property type="entry name" value="DNA2/NAM7-like_C"/>
</dbReference>
<dbReference type="Pfam" id="PF20173">
    <property type="entry name" value="ZnF_RZ-type"/>
    <property type="match status" value="1"/>
</dbReference>
<feature type="domain" description="RZ-type" evidence="11">
    <location>
        <begin position="1622"/>
        <end position="1696"/>
    </location>
</feature>
<dbReference type="InterPro" id="IPR045055">
    <property type="entry name" value="DNA2/NAM7-like"/>
</dbReference>
<sequence>MPICRFYQRGICRNGTACRFSHNSDSDSAVPKKTAVKDRIDSYRDAAVFVRRLNGHKNIDFCLSEVWRLKERLNTYIRDFDDFEINALFSLLAKCMEAFDKEQFDEVIRTLSASLVVATPDYVEDIRTMDQMLACMKVLVEVGRVDTKAAALIPADKFREQAKLIGSSEEPLLMPLQRIEFYKTGGAVRNLQARRGAAGVGPTDLTPDEEAECESLMHEFNLMPTLDEIKDNVRPTKLKSKLVINRAAGKWDANKASDMLLYRATHYYCLRQEFLIPLKEALSYSLGFATATGAPAKAMCYEHVKALPQPFGVTNTGDPYVQVAFTCQRPVDFTLGSHLIYGSLVALFRTTTGTPRGDADPESLVFATVVQFDVRETGGQKSEGGTVGIGFDETNFHKFQFDAEYCMLESPDYFLAKKPVFDFLRDEEVFREMPLLQKLLGDITPHDEAPDYLRGARIDLAPLYTGDGPTALESDPLGPWPTVAGRRIELDPAQQTAMRHILRRPIAVVQGPPGTGKSYLGVKFARLARAALDRRYHEEPMLAVTLTNHALDQFLEDLLLYMPGQIVRFGGRSKADNEALQECHVRAKMRENSEDYQRRQDFKDQLEATCRTLNSVAALYQGGDAQLVCILAYIPFTLFRRILAPVGWKMSFARLGHFAAEFAMESLRNWLEGTERQMAGSEKAWLKQRGFDIKGKVKTSNRFDPGRSSRAYESFCGLPDRQRKDLRDEMEAGVDRLIDHLFEFSAPTRRRNDIDMDDLDMDLLDLIEQERMIGDQLFADRAGRGAALGGIEIDGVIRGRGGNLAVARPSDDNVDDLEIDRPWKDEYTMAACFQQKIRGRLETTFGETVVAAGCHVAVHDAGTTCVNQAAPSRRSRQGLVEAVGTALEGPMKTKLRDIYKKGEDAAKAYMQHRKAVLFRACRGSKLIGMTSTYAALNQDLVHRLAPRVVIIEEAGELLECQLISSLSSPKLEHVVLIGDHQQLRPKINAFELCRKNHFDISLFERLINLNVPFAKLSTQLRMRPEVSQLVKHFYADGLIDHERVKKYDRVGGVATDVYFLDHRELEQSFEGTSKKNDYEARFVTSFALYLVRSQQYQPEDITLLTPYIGQKRLMRSYLDPEIRANKNKEIVGVRVATIDDYQGEENKVVILSLVRSNEAKKIGFVGIENRVIVALSRAKQGLYILGNSQMLGGSQSWKVVLERLREPGRIGPTLTLKCRNHPENLEHISDPADFYYVKDGGCREPCKLLLPQCGHRCPLNCHVFDHELVTCDKPCNRPRPTGCSHKCPNLCCNCTRPDSEPMDVCKTPCVATVSVILDCGHEKGVRCFMKDDPIERRCLRMVSVVLSCGHQLQVACYKSKSTSLECTFKQTVKAQCGHDVEQVCKNVKECMRQCERVLPCGHPCPKFCSPAHDHTKVQCKEDCEQELACGHKCDKLCGEPHTKLCDQECGMRCLHGNVCGKACCEICVPCREPCLWRCRHHKCDQVCHEPCKRPRCNAHCTLELACGHPCQGLCGEPCPICPRCYPDVECTISLDTIGSALEDGSRLYMLPDCGHTFFVEGLDTYMTYDASKGDHKAIQLRCCPTCKKTIFTAPRYNNIVKTQLALLAKVKEKLLQAFRQEVTLEERQAINEAMASDGWGAAAGHWFACPNGHPYFIADCGGAMMSATCPECHAVIGGANHSSAAGNTFIADFTGTQATPHWPGMGGASATSFHRSPFIGKPSGTSYKPPRAAKGKGGGKGVNRAASKGGKGRHRGGQPGGKGAFTERAIANTSQKLHSSSELICIFRHALEKNDPDLCLKVAYGLREKMRNLLGGLDPDGMHVLLNFIITAADAFEKIKYYELIRTLGATLVVVSADYINKIKTPQQLINYTKVMIEVCRWDPQSSGLVSSAPISTRAEAMKCLSDQMRMLLNQLDFHKEGGAARRLRARTKVAQAVDVDVDLCEDLMKPKNLLPELEEIIEGPSYSKKKPRMVNRVDTMWDAHNEQDLLLYRATHYHCLRQEFVIPLKEALCPAMGLPTAYESTSRTVCYEHVKATRHPFRISTSGEPYVQLKFSCSRPVDFTLGSHLIYGSLVALFQTTNGTPSGGADPETLVYATVEEFDIKKVGGDKSRGGLIGLSFSHTDLEKFSFDAEYCMLESPDYFLAKKPIFDFLRDASLIEGMPLLPSLLGSPSQQRSPNYLINRQVDLSPLYTTNGISSPITGNPLAEWPKVAGRSIELDPAQQEAMKPPGTGKSYLGVKFTRIARACLDKQFDDSPILAVTLTNHALDQFLEDLLPHVPGGIVRFGGRSKTDNPQLEECNVRNKKTREDRDEYISRKSLRSRLYRNGGMMNSVLALHDRDQTGTFLGLLAYIPADLFAEIVAPPECTVSFALLGKNAIDFAVRSLEVWLKGTTWQLPRLEQKWMKEWDIDLMDEQPQNWWNEDGIDDEGYMPQVAFETLPAKAKKKLIREMEGGVDRYIDRLLGFNLTFTREEEVDDFIENNAADLDLDIINQIELDRRMDDEVDLDAADFPTPFENIYETTSDTLTSEAGLAVALQKRICRRLEACLGAGFVKPRAKAEIYRAGKEAFLAPNADAKSRLRNLVSSVFEKGVKRNLKAMYLGVEEDAEAYGQKKKSLLLRACRGAKIVGMTSTFAALNRDLVHRLAPKVVIIEEAGELLECQLMACLSSSKLENVVLIGDHQQLRPKINAFELCRKNHFDISLFERLINLNVPFAKLSTQLRMRPEVSQLVKHFYADGLIDHERVKKYDRVGGVATDVYFLDHRELEQSFEGTSKRNEFEAKFAVGMATYLVRSQQYKPREITLLTPYIGQKRLMRNHLNPDLRSDKKRGVEGVQVVSIDDYQGEENKVIILSLVRSNASKRIGFVGIENRVIVALSRAREGLYILGNSEMFEKATSWKVVIQMLKDQGRLGPVLTLMCRNHPDNREPVSKAEDFTKVKDGGCRQPCDKLLPRCGHRCYLNCHVFGHDQVMCKQKCNRPVPDDCSHFRPKHDCSTCGGESPSPTDVCTLSYEPERKCLTMLPATLPCGHSQKTPCHMLANLNLVKCSTTVEVTRDCGHPYKTPCHQRDIVAPRHHCKEMVEILPTCGHKRLVACGLKTVEERQLCQTKVKVTLPCGHVRQCPCHRSALVQSQQCEKQVTATLPCGHEQTVKCFQSKTDLSVISCTYNKKVEASCGHQKLDCGHVCGKLCRNSHDHGTVVCKKDCRKKLLCGHICDNKCGSHGKLCSEDCRLKCSHGTVCRKRCDEVCEPCIKVCVWQCRHHQCNKPCNEPCDRPRCYVKCDLKLRCGHPCSGVCGEPCPVCPKCSPELKCRLSKKNIGQAVKSGSKLYLLPDCGHTFFLHSLDKYGKLIKEAVAQLNNVKTMIRKQSDSDVPKACLFSVDR</sequence>
<dbReference type="PROSITE" id="PS51981">
    <property type="entry name" value="ZF_RZ"/>
    <property type="match status" value="1"/>
</dbReference>
<evidence type="ECO:0000256" key="4">
    <source>
        <dbReference type="ARBA" id="ARBA00022737"/>
    </source>
</evidence>
<dbReference type="SUPFAM" id="SSF52540">
    <property type="entry name" value="P-loop containing nucleoside triphosphate hydrolases"/>
    <property type="match status" value="2"/>
</dbReference>
<dbReference type="GO" id="GO:0002376">
    <property type="term" value="P:immune system process"/>
    <property type="evidence" value="ECO:0007669"/>
    <property type="project" value="UniProtKB-KW"/>
</dbReference>
<feature type="zinc finger region" description="C3H1-type" evidence="8">
    <location>
        <begin position="1"/>
        <end position="25"/>
    </location>
</feature>
<dbReference type="SMART" id="SM00356">
    <property type="entry name" value="ZnF_C3H1"/>
    <property type="match status" value="1"/>
</dbReference>
<accession>A0A7J6MT87</accession>
<name>A0A7J6MT87_PERCH</name>
<evidence type="ECO:0000256" key="5">
    <source>
        <dbReference type="ARBA" id="ARBA00022771"/>
    </source>
</evidence>
<dbReference type="GO" id="GO:0031048">
    <property type="term" value="P:regulatory ncRNA-mediated heterochromatin formation"/>
    <property type="evidence" value="ECO:0007669"/>
    <property type="project" value="TreeGrafter"/>
</dbReference>
<evidence type="ECO:0000313" key="13">
    <source>
        <dbReference type="Proteomes" id="UP000591131"/>
    </source>
</evidence>
<dbReference type="GO" id="GO:0008270">
    <property type="term" value="F:zinc ion binding"/>
    <property type="evidence" value="ECO:0007669"/>
    <property type="project" value="UniProtKB-KW"/>
</dbReference>
<organism evidence="12 13">
    <name type="scientific">Perkinsus chesapeaki</name>
    <name type="common">Clam parasite</name>
    <name type="synonym">Perkinsus andrewsi</name>
    <dbReference type="NCBI Taxonomy" id="330153"/>
    <lineage>
        <taxon>Eukaryota</taxon>
        <taxon>Sar</taxon>
        <taxon>Alveolata</taxon>
        <taxon>Perkinsozoa</taxon>
        <taxon>Perkinsea</taxon>
        <taxon>Perkinsida</taxon>
        <taxon>Perkinsidae</taxon>
        <taxon>Perkinsus</taxon>
    </lineage>
</organism>
<evidence type="ECO:0000256" key="6">
    <source>
        <dbReference type="ARBA" id="ARBA00022833"/>
    </source>
</evidence>
<evidence type="ECO:0000256" key="3">
    <source>
        <dbReference type="ARBA" id="ARBA00022723"/>
    </source>
</evidence>
<protein>
    <recommendedName>
        <fullName evidence="14">NFX1-type zinc finger-containing protein 1</fullName>
    </recommendedName>
</protein>
<reference evidence="12 13" key="1">
    <citation type="submission" date="2020-04" db="EMBL/GenBank/DDBJ databases">
        <title>Perkinsus chesapeaki whole genome sequence.</title>
        <authorList>
            <person name="Bogema D.R."/>
        </authorList>
    </citation>
    <scope>NUCLEOTIDE SEQUENCE [LARGE SCALE GENOMIC DNA]</scope>
    <source>
        <strain evidence="12">ATCC PRA-425</strain>
    </source>
</reference>
<evidence type="ECO:0000256" key="2">
    <source>
        <dbReference type="ARBA" id="ARBA00022490"/>
    </source>
</evidence>
<dbReference type="InterPro" id="IPR027417">
    <property type="entry name" value="P-loop_NTPase"/>
</dbReference>
<dbReference type="OrthoDB" id="392140at2759"/>
<dbReference type="PANTHER" id="PTHR10887">
    <property type="entry name" value="DNA2/NAM7 HELICASE FAMILY"/>
    <property type="match status" value="1"/>
</dbReference>
<dbReference type="PANTHER" id="PTHR10887:SF341">
    <property type="entry name" value="NFX1-TYPE ZINC FINGER-CONTAINING PROTEIN 1"/>
    <property type="match status" value="1"/>
</dbReference>
<dbReference type="GO" id="GO:0005737">
    <property type="term" value="C:cytoplasm"/>
    <property type="evidence" value="ECO:0007669"/>
    <property type="project" value="UniProtKB-SubCell"/>
</dbReference>
<keyword evidence="2" id="KW-0963">Cytoplasm</keyword>
<proteinExistence type="predicted"/>
<evidence type="ECO:0000256" key="8">
    <source>
        <dbReference type="PROSITE-ProRule" id="PRU00723"/>
    </source>
</evidence>
<keyword evidence="5 8" id="KW-0863">Zinc-finger</keyword>
<dbReference type="InterPro" id="IPR000967">
    <property type="entry name" value="Znf_NFX1"/>
</dbReference>
<dbReference type="FunFam" id="3.40.50.300:FF:001660">
    <property type="entry name" value="NF-X1 finger and helicase protein, putative"/>
    <property type="match status" value="2"/>
</dbReference>
<dbReference type="Proteomes" id="UP000591131">
    <property type="component" value="Unassembled WGS sequence"/>
</dbReference>
<keyword evidence="3 8" id="KW-0479">Metal-binding</keyword>
<dbReference type="InterPro" id="IPR047187">
    <property type="entry name" value="SF1_C_Upf1"/>
</dbReference>
<evidence type="ECO:0000313" key="12">
    <source>
        <dbReference type="EMBL" id="KAF4674802.1"/>
    </source>
</evidence>
<evidence type="ECO:0000259" key="11">
    <source>
        <dbReference type="PROSITE" id="PS51981"/>
    </source>
</evidence>
<dbReference type="Gene3D" id="3.40.50.300">
    <property type="entry name" value="P-loop containing nucleotide triphosphate hydrolases"/>
    <property type="match status" value="6"/>
</dbReference>
<comment type="caution">
    <text evidence="12">The sequence shown here is derived from an EMBL/GenBank/DDBJ whole genome shotgun (WGS) entry which is preliminary data.</text>
</comment>
<dbReference type="GO" id="GO:0031380">
    <property type="term" value="C:nuclear RNA-directed RNA polymerase complex"/>
    <property type="evidence" value="ECO:0007669"/>
    <property type="project" value="TreeGrafter"/>
</dbReference>
<gene>
    <name evidence="12" type="ORF">FOL47_008680</name>
</gene>
<dbReference type="CDD" id="cd18808">
    <property type="entry name" value="SF1_C_Upf1"/>
    <property type="match status" value="2"/>
</dbReference>
<keyword evidence="4" id="KW-0677">Repeat</keyword>
<dbReference type="GO" id="GO:0004386">
    <property type="term" value="F:helicase activity"/>
    <property type="evidence" value="ECO:0007669"/>
    <property type="project" value="InterPro"/>
</dbReference>
<dbReference type="EMBL" id="JAAPAO010000057">
    <property type="protein sequence ID" value="KAF4674802.1"/>
    <property type="molecule type" value="Genomic_DNA"/>
</dbReference>
<dbReference type="SUPFAM" id="SSF90229">
    <property type="entry name" value="CCCH zinc finger"/>
    <property type="match status" value="1"/>
</dbReference>